<organism evidence="1 2">
    <name type="scientific">Plasmodium vivax (strain Brazil I)</name>
    <dbReference type="NCBI Taxonomy" id="1033975"/>
    <lineage>
        <taxon>Eukaryota</taxon>
        <taxon>Sar</taxon>
        <taxon>Alveolata</taxon>
        <taxon>Apicomplexa</taxon>
        <taxon>Aconoidasida</taxon>
        <taxon>Haemosporida</taxon>
        <taxon>Plasmodiidae</taxon>
        <taxon>Plasmodium</taxon>
        <taxon>Plasmodium (Plasmodium)</taxon>
    </lineage>
</organism>
<dbReference type="EMBL" id="KQ234761">
    <property type="protein sequence ID" value="KMZ88551.1"/>
    <property type="molecule type" value="Genomic_DNA"/>
</dbReference>
<name>A0A0J9T0J3_PLAV1</name>
<reference evidence="1 2" key="1">
    <citation type="submission" date="2011-08" db="EMBL/GenBank/DDBJ databases">
        <title>The Genome Sequence of Plasmodium vivax Brazil I.</title>
        <authorList>
            <consortium name="The Broad Institute Genome Sequencing Platform"/>
            <consortium name="The Broad Institute Genome Sequencing Center for Infectious Disease"/>
            <person name="Neafsey D."/>
            <person name="Carlton J."/>
            <person name="Barnwell J."/>
            <person name="Collins W."/>
            <person name="Escalante A."/>
            <person name="Mullikin J."/>
            <person name="Saul A."/>
            <person name="Guigo R."/>
            <person name="Camara F."/>
            <person name="Young S.K."/>
            <person name="Zeng Q."/>
            <person name="Gargeya S."/>
            <person name="Fitzgerald M."/>
            <person name="Haas B."/>
            <person name="Abouelleil A."/>
            <person name="Alvarado L."/>
            <person name="Arachchi H.M."/>
            <person name="Berlin A."/>
            <person name="Brown A."/>
            <person name="Chapman S.B."/>
            <person name="Chen Z."/>
            <person name="Dunbar C."/>
            <person name="Freedman E."/>
            <person name="Gearin G."/>
            <person name="Gellesch M."/>
            <person name="Goldberg J."/>
            <person name="Griggs A."/>
            <person name="Gujja S."/>
            <person name="Heiman D."/>
            <person name="Howarth C."/>
            <person name="Larson L."/>
            <person name="Lui A."/>
            <person name="MacDonald P.J.P."/>
            <person name="Montmayeur A."/>
            <person name="Murphy C."/>
            <person name="Neiman D."/>
            <person name="Pearson M."/>
            <person name="Priest M."/>
            <person name="Roberts A."/>
            <person name="Saif S."/>
            <person name="Shea T."/>
            <person name="Shenoy N."/>
            <person name="Sisk P."/>
            <person name="Stolte C."/>
            <person name="Sykes S."/>
            <person name="Wortman J."/>
            <person name="Nusbaum C."/>
            <person name="Birren B."/>
        </authorList>
    </citation>
    <scope>NUCLEOTIDE SEQUENCE [LARGE SCALE GENOMIC DNA]</scope>
    <source>
        <strain evidence="1 2">Brazil I</strain>
    </source>
</reference>
<proteinExistence type="predicted"/>
<evidence type="ECO:0000313" key="1">
    <source>
        <dbReference type="EMBL" id="KMZ88551.1"/>
    </source>
</evidence>
<protein>
    <submittedName>
        <fullName evidence="1">Uncharacterized protein</fullName>
    </submittedName>
</protein>
<accession>A0A0J9T0J3</accession>
<evidence type="ECO:0000313" key="2">
    <source>
        <dbReference type="Proteomes" id="UP000053327"/>
    </source>
</evidence>
<dbReference type="AlphaFoldDB" id="A0A0J9T0J3"/>
<gene>
    <name evidence="1" type="ORF">PVBG_04760</name>
</gene>
<dbReference type="Proteomes" id="UP000053327">
    <property type="component" value="Unassembled WGS sequence"/>
</dbReference>
<sequence length="240" mass="27665">MYIKFFSLKKYFKLFIKNTFLLSDGSYSTDDFTKYCDILYIWLYFEIEKNNHSPSIINNIFQELITTIQEKIKKNPCSYFSYHEILHEPEKLMKLSTFNKNAEIFQSILMKKNDSNDCSCQKYVLDCVNLYNDMHRKHCSGGHSKNNTELCKIVNTFGTLYAGYIYEKREDISYELQPLSSTTTNHVVNCPTDIRNEISTSTGKGSSSDVSKTLHTALGTMAGATSLLALLYKVNEIIFI</sequence>